<organism evidence="21 22">
    <name type="scientific">Trichophyton interdigitale (strain MR816)</name>
    <dbReference type="NCBI Taxonomy" id="1215338"/>
    <lineage>
        <taxon>Eukaryota</taxon>
        <taxon>Fungi</taxon>
        <taxon>Dikarya</taxon>
        <taxon>Ascomycota</taxon>
        <taxon>Pezizomycotina</taxon>
        <taxon>Eurotiomycetes</taxon>
        <taxon>Eurotiomycetidae</taxon>
        <taxon>Onygenales</taxon>
        <taxon>Arthrodermataceae</taxon>
        <taxon>Trichophyton</taxon>
    </lineage>
</organism>
<evidence type="ECO:0000256" key="18">
    <source>
        <dbReference type="RuleBase" id="RU003355"/>
    </source>
</evidence>
<reference evidence="21 22" key="1">
    <citation type="submission" date="2014-02" db="EMBL/GenBank/DDBJ databases">
        <title>The Genome Sequence of Trichophyton interdigitale MR816.</title>
        <authorList>
            <consortium name="The Broad Institute Genomics Platform"/>
            <person name="Cuomo C.A."/>
            <person name="White T.C."/>
            <person name="Graser Y."/>
            <person name="Martinez-Rossi N."/>
            <person name="Heitman J."/>
            <person name="Young S.K."/>
            <person name="Zeng Q."/>
            <person name="Gargeya S."/>
            <person name="Abouelleil A."/>
            <person name="Alvarado L."/>
            <person name="Chapman S.B."/>
            <person name="Gainer-Dewar J."/>
            <person name="Goldberg J."/>
            <person name="Griggs A."/>
            <person name="Gujja S."/>
            <person name="Hansen M."/>
            <person name="Howarth C."/>
            <person name="Imamovic A."/>
            <person name="Larimer J."/>
            <person name="Martinez D."/>
            <person name="Murphy C."/>
            <person name="Pearson M.D."/>
            <person name="Persinoti G."/>
            <person name="Poon T."/>
            <person name="Priest M."/>
            <person name="Roberts A.D."/>
            <person name="Saif S."/>
            <person name="Shea T.D."/>
            <person name="Sykes S.N."/>
            <person name="Wortman J."/>
            <person name="Nusbaum C."/>
            <person name="Birren B."/>
        </authorList>
    </citation>
    <scope>NUCLEOTIDE SEQUENCE [LARGE SCALE GENOMIC DNA]</scope>
    <source>
        <strain evidence="21 22">MR816</strain>
    </source>
</reference>
<feature type="active site" description="Charge relay system" evidence="17">
    <location>
        <position position="62"/>
    </location>
</feature>
<keyword evidence="7" id="KW-0677">Repeat</keyword>
<evidence type="ECO:0000256" key="15">
    <source>
        <dbReference type="ARBA" id="ARBA00043913"/>
    </source>
</evidence>
<dbReference type="HOGENOM" id="CLU_000288_6_16_1"/>
<dbReference type="GO" id="GO:0006508">
    <property type="term" value="P:proteolysis"/>
    <property type="evidence" value="ECO:0007669"/>
    <property type="project" value="UniProtKB-KW"/>
</dbReference>
<dbReference type="Proteomes" id="UP000024533">
    <property type="component" value="Unassembled WGS sequence"/>
</dbReference>
<evidence type="ECO:0000256" key="4">
    <source>
        <dbReference type="ARBA" id="ARBA00022574"/>
    </source>
</evidence>
<dbReference type="InterPro" id="IPR001680">
    <property type="entry name" value="WD40_rpt"/>
</dbReference>
<dbReference type="GO" id="GO:0005576">
    <property type="term" value="C:extracellular region"/>
    <property type="evidence" value="ECO:0007669"/>
    <property type="project" value="UniProtKB-SubCell"/>
</dbReference>
<feature type="domain" description="Nephrocystin 3-like N-terminal" evidence="20">
    <location>
        <begin position="396"/>
        <end position="554"/>
    </location>
</feature>
<evidence type="ECO:0000256" key="7">
    <source>
        <dbReference type="ARBA" id="ARBA00022737"/>
    </source>
</evidence>
<feature type="repeat" description="WD" evidence="16">
    <location>
        <begin position="1285"/>
        <end position="1309"/>
    </location>
</feature>
<dbReference type="Gene3D" id="2.130.10.10">
    <property type="entry name" value="YVTN repeat-like/Quinoprotein amine dehydrogenase"/>
    <property type="match status" value="4"/>
</dbReference>
<evidence type="ECO:0000256" key="3">
    <source>
        <dbReference type="ARBA" id="ARBA00022525"/>
    </source>
</evidence>
<dbReference type="InterPro" id="IPR036852">
    <property type="entry name" value="Peptidase_S8/S53_dom_sf"/>
</dbReference>
<dbReference type="InterPro" id="IPR015500">
    <property type="entry name" value="Peptidase_S8_subtilisin-rel"/>
</dbReference>
<dbReference type="GO" id="GO:1990234">
    <property type="term" value="C:transferase complex"/>
    <property type="evidence" value="ECO:0007669"/>
    <property type="project" value="UniProtKB-ARBA"/>
</dbReference>
<keyword evidence="6" id="KW-0732">Signal</keyword>
<evidence type="ECO:0000313" key="21">
    <source>
        <dbReference type="EMBL" id="KDB27809.1"/>
    </source>
</evidence>
<name>A0A059JJ49_TRIIM</name>
<evidence type="ECO:0000256" key="11">
    <source>
        <dbReference type="ARBA" id="ARBA00023145"/>
    </source>
</evidence>
<dbReference type="SUPFAM" id="SSF75011">
    <property type="entry name" value="3-carboxy-cis,cis-mucoante lactonizing enzyme"/>
    <property type="match status" value="1"/>
</dbReference>
<evidence type="ECO:0000259" key="20">
    <source>
        <dbReference type="Pfam" id="PF24883"/>
    </source>
</evidence>
<dbReference type="EMBL" id="AOKY01000033">
    <property type="protein sequence ID" value="KDB27809.1"/>
    <property type="molecule type" value="Genomic_DNA"/>
</dbReference>
<keyword evidence="4 16" id="KW-0853">WD repeat</keyword>
<dbReference type="GO" id="GO:0005741">
    <property type="term" value="C:mitochondrial outer membrane"/>
    <property type="evidence" value="ECO:0007669"/>
    <property type="project" value="UniProtKB-SubCell"/>
</dbReference>
<evidence type="ECO:0000256" key="2">
    <source>
        <dbReference type="ARBA" id="ARBA00004613"/>
    </source>
</evidence>
<dbReference type="Pfam" id="PF00082">
    <property type="entry name" value="Peptidase_S8"/>
    <property type="match status" value="1"/>
</dbReference>
<sequence>MASTTTGTDYYTLRSIPSHTAFPSTDNANTWFNYFENFRRPIDTYSRGIVRRGTRAKVAILDSGIDISHTEISAKDKKRIIDCRSFLLDRPVDDAGDSDSDRHGTQIAVLLLKRAPFADIYVARVKEDEDSPLNPESVAKAIEYAIHPWDVDIISMSWGFGSEYDAVASAIRKAFEKRKIMLVAASNAGANILKPIFPANMPEVICINSTDGYGKVSNFNPPPQKDNYNFCTLGEAVLDSWKPNISLGIRDRDTGTSFATPLAAAIAASFIEFFRQDKFGRLEIPDSLKSEVRTREGMLKIFVAISENFQGFNYLRPWSLLDCKGNCGDRCVEARESAGRKLSNILHDAVPSPSDCEMLTSAPILAHAVAADVRALVHEREPTCLVGTRVELFRRIEAWAEGTPEKCICWLSGRLGTGKSTISRTIALQYFKQGQLGGTFFFSKNEKDLRTLPKFVSSLAHQLSGLAPSLRVAISMEKRHNTEVEQLAMGIQWEKLICNPLSLLKPRDSPLVMVIDALDECEGLNKRQIMGIINLFIDAAALQNIQLCFLITSRPESHIQAAFKESSQNVYHIELDKLDKFTVDLDISQMFREELGNLHTEKRGIEAHWPSEEYISRLTERANGLFIYAAITCRYIKEPGATSTNERLTRIFQNQAFDSLDNMYDHILTQAVTGPEKEVLVEQFQMILGTIVALFEPMPETSLCELCPKSLELEVVCSRLDSLHSILVIPESPKEPVHISHQSFREFLLRKREGDRRIWINEQMHQDLFTSCIRLLASSSKYGLRRDICGLKHPGIEINQIDRARIEEYLSIHTAYASRHWIYHLQELDPLQRQDVGLCDNGLVHNFLLDHLLHWLEALSLLGESSEGMRTIQLLSSMINANVSPQLYAFVEDAKRFIRYNRAIIEQAPLQVYFSALVFAPEQSLLRKHFAKDMPSWIARYPKVQPKWTLLRQTLGYLAGKPSQARQFISPAFSNDGTLITSISGPPRQVKSFRVWDTTTGALLNTDESLRDADFSPSEKLVVSVNCSNTVKISDAVTGTVIRVLETTGHGNSEICSVAFSPDGRLLVVWAAQMLVQVWDVESGTMLRTLERCHCPPSTGDSFDTLSHLAFSSDNGLIGASIMGARPETWSMTCIWNAADGSVVYQLKGCYTYTFSPDSKLIAFRIAGATRILDAGKRSVLYTIDACTDMAFSLDGKLAVVQAEPGSPGATQISFRVAATGKPTGVTIYLKGSSTPDVELRHMDIDHMVFSPDGKLLATYNWACYMRLWDVASGELVELFKNCNSVSFSPDGTVMASGSPDNLIRIWDVPIPTSGHFIPVINKAKDAIKRLWTAQAPEEKIASAYGGNIFALVLSPDGKLAASGGCGLDPTGAPVVIWDVASGVPLQQSKLNYYINKNILFWPSDKRLVSADACGRLVSWDAPSLEELPMIDESYRPILNMAILPDKGLVLVALDIYPPELMHEEYHIYDFNTGKFLRELNGHHAKVEALAFSSDGRLIATGSSRAIKVWSTDTGEMLRGHKTMDICQALAFSTDGERLLMVSGPRQKQYLREVITRTTLCELPDCNIWQLLPSSTQDDLFFTNCGPLRISTSNDATLTKSDIHPLFVTNSWIMYDGCNVLWVPHAYRPNRIIVRDNQVVFGLAGKVDVMEFDFRIMPRSTDYNSNNAALSPVESSG</sequence>
<evidence type="ECO:0000256" key="8">
    <source>
        <dbReference type="ARBA" id="ARBA00022801"/>
    </source>
</evidence>
<dbReference type="InterPro" id="IPR000209">
    <property type="entry name" value="Peptidase_S8/S53_dom"/>
</dbReference>
<feature type="repeat" description="WD" evidence="16">
    <location>
        <begin position="1048"/>
        <end position="1089"/>
    </location>
</feature>
<feature type="domain" description="Peptidase S8/S53" evidence="19">
    <location>
        <begin position="54"/>
        <end position="274"/>
    </location>
</feature>
<dbReference type="Gene3D" id="3.40.50.200">
    <property type="entry name" value="Peptidase S8/S53 domain"/>
    <property type="match status" value="1"/>
</dbReference>
<dbReference type="PROSITE" id="PS00138">
    <property type="entry name" value="SUBTILASE_SER"/>
    <property type="match status" value="1"/>
</dbReference>
<evidence type="ECO:0000256" key="10">
    <source>
        <dbReference type="ARBA" id="ARBA00023026"/>
    </source>
</evidence>
<accession>A0A059JJ49</accession>
<evidence type="ECO:0000256" key="14">
    <source>
        <dbReference type="ARBA" id="ARBA00039789"/>
    </source>
</evidence>
<dbReference type="InterPro" id="IPR023827">
    <property type="entry name" value="Peptidase_S8_Asp-AS"/>
</dbReference>
<dbReference type="OMA" id="RIWINEQ"/>
<dbReference type="GO" id="GO:0004252">
    <property type="term" value="F:serine-type endopeptidase activity"/>
    <property type="evidence" value="ECO:0007669"/>
    <property type="project" value="UniProtKB-UniRule"/>
</dbReference>
<evidence type="ECO:0000256" key="13">
    <source>
        <dbReference type="ARBA" id="ARBA00038415"/>
    </source>
</evidence>
<keyword evidence="22" id="KW-1185">Reference proteome</keyword>
<comment type="similarity">
    <text evidence="13">Belongs to the WD repeat MDV1/CAF4 family.</text>
</comment>
<keyword evidence="8 17" id="KW-0378">Hydrolase</keyword>
<dbReference type="PANTHER" id="PTHR22847">
    <property type="entry name" value="WD40 REPEAT PROTEIN"/>
    <property type="match status" value="1"/>
</dbReference>
<dbReference type="SUPFAM" id="SSF117289">
    <property type="entry name" value="Nucleoporin domain"/>
    <property type="match status" value="1"/>
</dbReference>
<feature type="repeat" description="WD" evidence="16">
    <location>
        <begin position="1480"/>
        <end position="1520"/>
    </location>
</feature>
<dbReference type="Gene3D" id="3.40.50.300">
    <property type="entry name" value="P-loop containing nucleotide triphosphate hydrolases"/>
    <property type="match status" value="1"/>
</dbReference>
<evidence type="ECO:0000256" key="9">
    <source>
        <dbReference type="ARBA" id="ARBA00022825"/>
    </source>
</evidence>
<protein>
    <recommendedName>
        <fullName evidence="14">Mitochondrial division protein 1</fullName>
    </recommendedName>
</protein>
<keyword evidence="9 17" id="KW-0720">Serine protease</keyword>
<evidence type="ECO:0000256" key="12">
    <source>
        <dbReference type="ARBA" id="ARBA00023180"/>
    </source>
</evidence>
<dbReference type="SUPFAM" id="SSF50998">
    <property type="entry name" value="Quinoprotein alcohol dehydrogenase-like"/>
    <property type="match status" value="1"/>
</dbReference>
<comment type="function">
    <text evidence="15">Involved in mitochondrial fission. Acts as an adapter protein required to form mitochondrial fission complexes. Formation of these complexes is required to promote constriction and fission of the mitochondrial compartment at a late step in mitochondrial division.</text>
</comment>
<feature type="active site" description="Charge relay system" evidence="17">
    <location>
        <position position="257"/>
    </location>
</feature>
<keyword evidence="11" id="KW-0865">Zymogen</keyword>
<dbReference type="PROSITE" id="PS51892">
    <property type="entry name" value="SUBTILASE"/>
    <property type="match status" value="1"/>
</dbReference>
<keyword evidence="12" id="KW-0325">Glycoprotein</keyword>
<dbReference type="InterPro" id="IPR015943">
    <property type="entry name" value="WD40/YVTN_repeat-like_dom_sf"/>
</dbReference>
<dbReference type="InterPro" id="IPR027417">
    <property type="entry name" value="P-loop_NTPase"/>
</dbReference>
<comment type="subcellular location">
    <subcellularLocation>
        <location evidence="1">Mitochondrion outer membrane</location>
        <topology evidence="1">Peripheral membrane protein</topology>
        <orientation evidence="1">Cytoplasmic side</orientation>
    </subcellularLocation>
    <subcellularLocation>
        <location evidence="2">Secreted</location>
    </subcellularLocation>
</comment>
<dbReference type="PROSITE" id="PS00136">
    <property type="entry name" value="SUBTILASE_ASP"/>
    <property type="match status" value="1"/>
</dbReference>
<dbReference type="SUPFAM" id="SSF52743">
    <property type="entry name" value="Subtilisin-like"/>
    <property type="match status" value="1"/>
</dbReference>
<dbReference type="Pfam" id="PF24883">
    <property type="entry name" value="NPHP3_N"/>
    <property type="match status" value="1"/>
</dbReference>
<dbReference type="PRINTS" id="PR00723">
    <property type="entry name" value="SUBTILISIN"/>
</dbReference>
<dbReference type="CDD" id="cd00306">
    <property type="entry name" value="Peptidases_S8_S53"/>
    <property type="match status" value="1"/>
</dbReference>
<evidence type="ECO:0000259" key="19">
    <source>
        <dbReference type="Pfam" id="PF00082"/>
    </source>
</evidence>
<dbReference type="InterPro" id="IPR011047">
    <property type="entry name" value="Quinoprotein_ADH-like_sf"/>
</dbReference>
<evidence type="ECO:0000256" key="1">
    <source>
        <dbReference type="ARBA" id="ARBA00004570"/>
    </source>
</evidence>
<dbReference type="InterPro" id="IPR056884">
    <property type="entry name" value="NPHP3-like_N"/>
</dbReference>
<comment type="caution">
    <text evidence="21">The sequence shown here is derived from an EMBL/GenBank/DDBJ whole genome shotgun (WGS) entry which is preliminary data.</text>
</comment>
<dbReference type="PROSITE" id="PS00678">
    <property type="entry name" value="WD_REPEATS_1"/>
    <property type="match status" value="1"/>
</dbReference>
<dbReference type="STRING" id="1215338.A0A059JJ49"/>
<dbReference type="OrthoDB" id="4185255at2759"/>
<keyword evidence="3" id="KW-0964">Secreted</keyword>
<comment type="similarity">
    <text evidence="17 18">Belongs to the peptidase S8 family.</text>
</comment>
<feature type="active site" description="Charge relay system" evidence="17">
    <location>
        <position position="103"/>
    </location>
</feature>
<evidence type="ECO:0000256" key="17">
    <source>
        <dbReference type="PROSITE-ProRule" id="PRU01240"/>
    </source>
</evidence>
<keyword evidence="5 17" id="KW-0645">Protease</keyword>
<dbReference type="PROSITE" id="PS50082">
    <property type="entry name" value="WD_REPEATS_2"/>
    <property type="match status" value="3"/>
</dbReference>
<dbReference type="PROSITE" id="PS50294">
    <property type="entry name" value="WD_REPEATS_REGION"/>
    <property type="match status" value="2"/>
</dbReference>
<proteinExistence type="inferred from homology"/>
<evidence type="ECO:0000313" key="22">
    <source>
        <dbReference type="Proteomes" id="UP000024533"/>
    </source>
</evidence>
<dbReference type="InterPro" id="IPR019775">
    <property type="entry name" value="WD40_repeat_CS"/>
</dbReference>
<dbReference type="SUPFAM" id="SSF52540">
    <property type="entry name" value="P-loop containing nucleoside triphosphate hydrolases"/>
    <property type="match status" value="1"/>
</dbReference>
<keyword evidence="10" id="KW-0843">Virulence</keyword>
<evidence type="ECO:0000256" key="5">
    <source>
        <dbReference type="ARBA" id="ARBA00022670"/>
    </source>
</evidence>
<gene>
    <name evidence="21" type="ORF">H109_00377</name>
</gene>
<evidence type="ECO:0000256" key="16">
    <source>
        <dbReference type="PROSITE-ProRule" id="PRU00221"/>
    </source>
</evidence>
<dbReference type="SMART" id="SM00320">
    <property type="entry name" value="WD40"/>
    <property type="match status" value="6"/>
</dbReference>
<dbReference type="Pfam" id="PF00400">
    <property type="entry name" value="WD40"/>
    <property type="match status" value="3"/>
</dbReference>
<dbReference type="InterPro" id="IPR023828">
    <property type="entry name" value="Peptidase_S8_Ser-AS"/>
</dbReference>
<evidence type="ECO:0000256" key="6">
    <source>
        <dbReference type="ARBA" id="ARBA00022729"/>
    </source>
</evidence>
<dbReference type="PANTHER" id="PTHR22847:SF637">
    <property type="entry name" value="WD REPEAT DOMAIN 5B"/>
    <property type="match status" value="1"/>
</dbReference>